<gene>
    <name evidence="1" type="ORF">LCGC14_1954090</name>
</gene>
<dbReference type="EMBL" id="LAZR01021388">
    <property type="protein sequence ID" value="KKL85502.1"/>
    <property type="molecule type" value="Genomic_DNA"/>
</dbReference>
<dbReference type="AlphaFoldDB" id="A0A0F9IDM7"/>
<organism evidence="1">
    <name type="scientific">marine sediment metagenome</name>
    <dbReference type="NCBI Taxonomy" id="412755"/>
    <lineage>
        <taxon>unclassified sequences</taxon>
        <taxon>metagenomes</taxon>
        <taxon>ecological metagenomes</taxon>
    </lineage>
</organism>
<sequence>MAQHTTVLLCVVLAAFVAFPLRAPAEPPTISDLAGLSVTGPLTGTDKKLISDYTTEWIKRLISAKKMSEVDAALKALLNGYRVHPSSVFYQLEYARAVAAGVPGAMTLTGDALHRAKEVRVAMVVASMNQITIEPALVLMLQHSNPGVRYWAAKGFRLTGRLLLIQGGDHAKTMLASLGRAGRKEASGPVLARILDALGPHPGVSGRWAVGLNAVLDNVWLARCKGLREGKREVVEAYRRALVVLERLPNKLRLQLLADAMEAASKGFFEATKAEKSEEAEALAEVLGTGKLRAILTKANGETQPAILTADEIDEVLCGLDAALQAMEV</sequence>
<reference evidence="1" key="1">
    <citation type="journal article" date="2015" name="Nature">
        <title>Complex archaea that bridge the gap between prokaryotes and eukaryotes.</title>
        <authorList>
            <person name="Spang A."/>
            <person name="Saw J.H."/>
            <person name="Jorgensen S.L."/>
            <person name="Zaremba-Niedzwiedzka K."/>
            <person name="Martijn J."/>
            <person name="Lind A.E."/>
            <person name="van Eijk R."/>
            <person name="Schleper C."/>
            <person name="Guy L."/>
            <person name="Ettema T.J."/>
        </authorList>
    </citation>
    <scope>NUCLEOTIDE SEQUENCE</scope>
</reference>
<protein>
    <submittedName>
        <fullName evidence="1">Uncharacterized protein</fullName>
    </submittedName>
</protein>
<accession>A0A0F9IDM7</accession>
<name>A0A0F9IDM7_9ZZZZ</name>
<comment type="caution">
    <text evidence="1">The sequence shown here is derived from an EMBL/GenBank/DDBJ whole genome shotgun (WGS) entry which is preliminary data.</text>
</comment>
<evidence type="ECO:0000313" key="1">
    <source>
        <dbReference type="EMBL" id="KKL85502.1"/>
    </source>
</evidence>
<proteinExistence type="predicted"/>